<dbReference type="GO" id="GO:0160148">
    <property type="term" value="F:tRNA pseudouridine(55) synthase activity"/>
    <property type="evidence" value="ECO:0007669"/>
    <property type="project" value="UniProtKB-EC"/>
</dbReference>
<dbReference type="EMBL" id="VOAH01000011">
    <property type="protein sequence ID" value="TVP39861.1"/>
    <property type="molecule type" value="Genomic_DNA"/>
</dbReference>
<evidence type="ECO:0000259" key="4">
    <source>
        <dbReference type="Pfam" id="PF21238"/>
    </source>
</evidence>
<dbReference type="Gene3D" id="3.30.70.2510">
    <property type="match status" value="1"/>
</dbReference>
<protein>
    <recommendedName>
        <fullName evidence="1">tRNA pseudouridine(55) synthase</fullName>
        <ecNumber evidence="1">5.4.99.25</ecNumber>
    </recommendedName>
</protein>
<evidence type="ECO:0000256" key="2">
    <source>
        <dbReference type="ARBA" id="ARBA00022694"/>
    </source>
</evidence>
<dbReference type="EC" id="5.4.99.25" evidence="1"/>
<proteinExistence type="predicted"/>
<evidence type="ECO:0000313" key="6">
    <source>
        <dbReference type="Proteomes" id="UP000315289"/>
    </source>
</evidence>
<evidence type="ECO:0000256" key="1">
    <source>
        <dbReference type="ARBA" id="ARBA00012787"/>
    </source>
</evidence>
<dbReference type="Pfam" id="PF21238">
    <property type="entry name" value="Pus10_C"/>
    <property type="match status" value="1"/>
</dbReference>
<reference evidence="5 6" key="1">
    <citation type="journal article" date="2019" name="Front. Microbiol.">
        <title>Ammonia Oxidation by the Arctic Terrestrial Thaumarchaeote Candidatus Nitrosocosmicus arcticus Is Stimulated by Increasing Temperatures.</title>
        <authorList>
            <person name="Alves R.J.E."/>
            <person name="Kerou M."/>
            <person name="Zappe A."/>
            <person name="Bittner R."/>
            <person name="Abby S.S."/>
            <person name="Schmidt H.A."/>
            <person name="Pfeifer K."/>
            <person name="Schleper C."/>
        </authorList>
    </citation>
    <scope>NUCLEOTIDE SEQUENCE [LARGE SCALE GENOMIC DNA]</scope>
    <source>
        <strain evidence="5 6">Kfb</strain>
    </source>
</reference>
<dbReference type="InterPro" id="IPR048741">
    <property type="entry name" value="Pus10-like_C"/>
</dbReference>
<gene>
    <name evidence="5" type="ORF">NARC_110073</name>
</gene>
<keyword evidence="6" id="KW-1185">Reference proteome</keyword>
<feature type="domain" description="Pus10-like C-terminal" evidence="4">
    <location>
        <begin position="172"/>
        <end position="271"/>
    </location>
</feature>
<sequence length="393" mass="45682">MGLAKNHGESKNSRNKNLKKTNQLQIPLCNFCYNRNLSKEKMSLVKYAIPVKIIKTGMKVCYICRNFFRGTLPSIVDKISNSEMFKSTTCILPIDIGTRLPFIFYENEDYIRSMFQIKGTAGIKTQINLLIREEMRKNKKCAIDHVNPELKFDVVIENDLSFSINCKAREFYLLGRYIKLGRGIAQKDKNWMKMDCQNFCKLTDKYEKSIEHSIRKSVWTEYNAEDMKITWTGSEDKYSLVLGSGRPFIVKVINPKIKGADEKKVLEKDVELYFRKINHDEIDYYSKYRMLVTVFVKLDEKVRNIGHFQSLLETLNGEVTFRVKNRKTTRNIYCAKLVSAEDDKLEISLEMDNGIPIKQFVGGNDPIEPCLSSTLETKCECIYFDIQDVILNK</sequence>
<dbReference type="AlphaFoldDB" id="A0A557STD2"/>
<evidence type="ECO:0000256" key="3">
    <source>
        <dbReference type="ARBA" id="ARBA00023235"/>
    </source>
</evidence>
<name>A0A557STD2_9ARCH</name>
<dbReference type="PANTHER" id="PTHR21568:SF0">
    <property type="entry name" value="TRNA PSEUDOURIDINE SYNTHASE PUS10"/>
    <property type="match status" value="1"/>
</dbReference>
<dbReference type="GO" id="GO:0031119">
    <property type="term" value="P:tRNA pseudouridine synthesis"/>
    <property type="evidence" value="ECO:0007669"/>
    <property type="project" value="TreeGrafter"/>
</dbReference>
<accession>A0A557STD2</accession>
<organism evidence="5 6">
    <name type="scientific">Candidatus Nitrosocosmicus arcticus</name>
    <dbReference type="NCBI Taxonomy" id="2035267"/>
    <lineage>
        <taxon>Archaea</taxon>
        <taxon>Nitrososphaerota</taxon>
        <taxon>Nitrososphaeria</taxon>
        <taxon>Nitrososphaerales</taxon>
        <taxon>Nitrososphaeraceae</taxon>
        <taxon>Candidatus Nitrosocosmicus</taxon>
    </lineage>
</organism>
<dbReference type="Proteomes" id="UP000315289">
    <property type="component" value="Unassembled WGS sequence"/>
</dbReference>
<comment type="caution">
    <text evidence="5">The sequence shown here is derived from an EMBL/GenBank/DDBJ whole genome shotgun (WGS) entry which is preliminary data.</text>
</comment>
<dbReference type="PANTHER" id="PTHR21568">
    <property type="entry name" value="TRNA PSEUDOURIDINE SYNTHASE PUS10"/>
    <property type="match status" value="1"/>
</dbReference>
<dbReference type="InterPro" id="IPR039894">
    <property type="entry name" value="Pus10-like"/>
</dbReference>
<evidence type="ECO:0000313" key="5">
    <source>
        <dbReference type="EMBL" id="TVP39861.1"/>
    </source>
</evidence>
<keyword evidence="3" id="KW-0413">Isomerase</keyword>
<keyword evidence="2" id="KW-0819">tRNA processing</keyword>